<dbReference type="PANTHER" id="PTHR42827">
    <property type="entry name" value="IRON-SULFUR CLUSTER-BINDING PROTEIN-RELATED"/>
    <property type="match status" value="1"/>
</dbReference>
<keyword evidence="3" id="KW-1185">Reference proteome</keyword>
<evidence type="ECO:0000259" key="1">
    <source>
        <dbReference type="PROSITE" id="PS51379"/>
    </source>
</evidence>
<dbReference type="AlphaFoldDB" id="A0A840UKS3"/>
<sequence length="267" mass="29762">MSIKQIIVKNICEYVKVKQKRINNIPLWREPLVGFADANNEDILNLKDTISLNHLVPKDVLPHPSIIIAYFLPFTKELAATNKNEGDIASVEWAYAYEETNKIFGEINKLVIEKLGELGYRGAVPKAAGTFNKEKLISDWSQRHIARAAGLGSFGINNMLITAKGCCGRYNTIVTNLDIKPDDIQPHEYCLYKKNGSCGICVKRCPSGALTHNGYNRKTCYQVCSKNARIYKDFGSSYTNEADDKPNSVGSDVCGKCVTNVPCAFWK</sequence>
<comment type="caution">
    <text evidence="2">The sequence shown here is derived from an EMBL/GenBank/DDBJ whole genome shotgun (WGS) entry which is preliminary data.</text>
</comment>
<dbReference type="Proteomes" id="UP000559117">
    <property type="component" value="Unassembled WGS sequence"/>
</dbReference>
<reference evidence="2 3" key="1">
    <citation type="submission" date="2020-08" db="EMBL/GenBank/DDBJ databases">
        <title>Genomic Encyclopedia of Type Strains, Phase IV (KMG-IV): sequencing the most valuable type-strain genomes for metagenomic binning, comparative biology and taxonomic classification.</title>
        <authorList>
            <person name="Goeker M."/>
        </authorList>
    </citation>
    <scope>NUCLEOTIDE SEQUENCE [LARGE SCALE GENOMIC DNA]</scope>
    <source>
        <strain evidence="2 3">DSM 24661</strain>
    </source>
</reference>
<dbReference type="PROSITE" id="PS51379">
    <property type="entry name" value="4FE4S_FER_2"/>
    <property type="match status" value="1"/>
</dbReference>
<protein>
    <submittedName>
        <fullName evidence="2">Epoxyqueuosine reductase QueG</fullName>
    </submittedName>
</protein>
<dbReference type="RefSeq" id="WP_196611012.1">
    <property type="nucleotide sequence ID" value="NZ_JACHFH010000015.1"/>
</dbReference>
<evidence type="ECO:0000313" key="3">
    <source>
        <dbReference type="Proteomes" id="UP000559117"/>
    </source>
</evidence>
<accession>A0A840UKS3</accession>
<gene>
    <name evidence="2" type="ORF">HNR32_001445</name>
</gene>
<dbReference type="EMBL" id="JACHFH010000015">
    <property type="protein sequence ID" value="MBB5336297.1"/>
    <property type="molecule type" value="Genomic_DNA"/>
</dbReference>
<organism evidence="2 3">
    <name type="scientific">Pectinatus brassicae</name>
    <dbReference type="NCBI Taxonomy" id="862415"/>
    <lineage>
        <taxon>Bacteria</taxon>
        <taxon>Bacillati</taxon>
        <taxon>Bacillota</taxon>
        <taxon>Negativicutes</taxon>
        <taxon>Selenomonadales</taxon>
        <taxon>Selenomonadaceae</taxon>
        <taxon>Pectinatus</taxon>
    </lineage>
</organism>
<dbReference type="PANTHER" id="PTHR42827:SF1">
    <property type="entry name" value="IRON-SULFUR CLUSTER-BINDING PROTEIN"/>
    <property type="match status" value="1"/>
</dbReference>
<feature type="domain" description="4Fe-4S ferredoxin-type" evidence="1">
    <location>
        <begin position="180"/>
        <end position="215"/>
    </location>
</feature>
<dbReference type="SUPFAM" id="SSF54862">
    <property type="entry name" value="4Fe-4S ferredoxins"/>
    <property type="match status" value="1"/>
</dbReference>
<dbReference type="InterPro" id="IPR017896">
    <property type="entry name" value="4Fe4S_Fe-S-bd"/>
</dbReference>
<proteinExistence type="predicted"/>
<evidence type="ECO:0000313" key="2">
    <source>
        <dbReference type="EMBL" id="MBB5336297.1"/>
    </source>
</evidence>
<name>A0A840UKS3_9FIRM</name>